<dbReference type="AlphaFoldDB" id="A0A4Q0MAU4"/>
<proteinExistence type="inferred from homology"/>
<evidence type="ECO:0000256" key="5">
    <source>
        <dbReference type="PIRSR" id="PIRSR609662-50"/>
    </source>
</evidence>
<protein>
    <recommendedName>
        <fullName evidence="4">Malonate decarboxylase acyl carrier protein</fullName>
    </recommendedName>
</protein>
<comment type="caution">
    <text evidence="6">The sequence shown here is derived from an EMBL/GenBank/DDBJ whole genome shotgun (WGS) entry which is preliminary data.</text>
</comment>
<dbReference type="Pfam" id="PF06857">
    <property type="entry name" value="ACP"/>
    <property type="match status" value="1"/>
</dbReference>
<keyword evidence="7" id="KW-1185">Reference proteome</keyword>
<dbReference type="InterPro" id="IPR009662">
    <property type="entry name" value="Malonate_deCO2ase_dsu"/>
</dbReference>
<feature type="modified residue" description="O-(phosphoribosyl dephospho-coenzyme A)serine" evidence="5">
    <location>
        <position position="27"/>
    </location>
</feature>
<sequence length="104" mass="10799">MEHLEYSYEGAGPRPDGASALVGVVGSGNLEVLIETAELGGRCAAIVDTSVRGYGDTWRQVLADFFARHALGDVRVSINDGGATPAVVSLRLDQAAAEIKDPAS</sequence>
<evidence type="ECO:0000256" key="1">
    <source>
        <dbReference type="ARBA" id="ARBA00004496"/>
    </source>
</evidence>
<gene>
    <name evidence="6" type="primary">mdcC</name>
    <name evidence="6" type="ORF">EK403_17480</name>
</gene>
<dbReference type="RefSeq" id="WP_128778758.1">
    <property type="nucleotide sequence ID" value="NZ_RYFI01000019.1"/>
</dbReference>
<evidence type="ECO:0000256" key="2">
    <source>
        <dbReference type="ARBA" id="ARBA00022490"/>
    </source>
</evidence>
<dbReference type="OrthoDB" id="120290at2"/>
<reference evidence="6 7" key="1">
    <citation type="submission" date="2018-12" db="EMBL/GenBank/DDBJ databases">
        <title>bacterium Hansschlegelia zhihuaiae S113.</title>
        <authorList>
            <person name="He J."/>
        </authorList>
    </citation>
    <scope>NUCLEOTIDE SEQUENCE [LARGE SCALE GENOMIC DNA]</scope>
    <source>
        <strain evidence="6 7">S 113</strain>
    </source>
</reference>
<comment type="subcellular location">
    <subcellularLocation>
        <location evidence="1">Cytoplasm</location>
    </subcellularLocation>
</comment>
<dbReference type="GO" id="GO:0005737">
    <property type="term" value="C:cytoplasm"/>
    <property type="evidence" value="ECO:0007669"/>
    <property type="project" value="UniProtKB-SubCell"/>
</dbReference>
<organism evidence="6 7">
    <name type="scientific">Hansschlegelia zhihuaiae</name>
    <dbReference type="NCBI Taxonomy" id="405005"/>
    <lineage>
        <taxon>Bacteria</taxon>
        <taxon>Pseudomonadati</taxon>
        <taxon>Pseudomonadota</taxon>
        <taxon>Alphaproteobacteria</taxon>
        <taxon>Hyphomicrobiales</taxon>
        <taxon>Methylopilaceae</taxon>
        <taxon>Hansschlegelia</taxon>
    </lineage>
</organism>
<comment type="PTM">
    <text evidence="5">Covalently binds the prosthetic group of malonate decarboxylase.</text>
</comment>
<evidence type="ECO:0000256" key="3">
    <source>
        <dbReference type="ARBA" id="ARBA00022553"/>
    </source>
</evidence>
<dbReference type="HAMAP" id="MF_00710">
    <property type="entry name" value="Malonate_deCO2ase_dsu"/>
    <property type="match status" value="1"/>
</dbReference>
<accession>A0A4Q0MAU4</accession>
<dbReference type="EMBL" id="RYFI01000019">
    <property type="protein sequence ID" value="RXF69929.1"/>
    <property type="molecule type" value="Genomic_DNA"/>
</dbReference>
<evidence type="ECO:0000256" key="4">
    <source>
        <dbReference type="NCBIfam" id="TIGR03130"/>
    </source>
</evidence>
<keyword evidence="2" id="KW-0963">Cytoplasm</keyword>
<keyword evidence="3 5" id="KW-0597">Phosphoprotein</keyword>
<name>A0A4Q0MAU4_9HYPH</name>
<dbReference type="InterPro" id="IPR023439">
    <property type="entry name" value="Mal_deCO2ase/Cit_lyase_ACP"/>
</dbReference>
<dbReference type="NCBIfam" id="TIGR03130">
    <property type="entry name" value="malonate_delta"/>
    <property type="match status" value="1"/>
</dbReference>
<evidence type="ECO:0000313" key="7">
    <source>
        <dbReference type="Proteomes" id="UP000289708"/>
    </source>
</evidence>
<dbReference type="Proteomes" id="UP000289708">
    <property type="component" value="Unassembled WGS sequence"/>
</dbReference>
<evidence type="ECO:0000313" key="6">
    <source>
        <dbReference type="EMBL" id="RXF69929.1"/>
    </source>
</evidence>